<evidence type="ECO:0000313" key="1">
    <source>
        <dbReference type="EMBL" id="KCV73138.1"/>
    </source>
</evidence>
<keyword evidence="2" id="KW-1185">Reference proteome</keyword>
<accession>A0A058ZGS6</accession>
<evidence type="ECO:0000313" key="2">
    <source>
        <dbReference type="Proteomes" id="UP000030693"/>
    </source>
</evidence>
<dbReference type="Proteomes" id="UP000030693">
    <property type="component" value="Unassembled WGS sequence"/>
</dbReference>
<dbReference type="GeneID" id="20525411"/>
<dbReference type="RefSeq" id="XP_009492839.1">
    <property type="nucleotide sequence ID" value="XM_009494564.1"/>
</dbReference>
<reference evidence="1" key="1">
    <citation type="submission" date="2013-04" db="EMBL/GenBank/DDBJ databases">
        <title>The Genome Sequence of Fonticula alba ATCC 38817.</title>
        <authorList>
            <consortium name="The Broad Institute Genomics Platform"/>
            <person name="Russ C."/>
            <person name="Cuomo C."/>
            <person name="Burger G."/>
            <person name="Gray M.W."/>
            <person name="Holland P.W.H."/>
            <person name="King N."/>
            <person name="Lang F.B.F."/>
            <person name="Roger A.J."/>
            <person name="Ruiz-Trillo I."/>
            <person name="Brown M."/>
            <person name="Walker B."/>
            <person name="Young S."/>
            <person name="Zeng Q."/>
            <person name="Gargeya S."/>
            <person name="Fitzgerald M."/>
            <person name="Haas B."/>
            <person name="Abouelleil A."/>
            <person name="Allen A.W."/>
            <person name="Alvarado L."/>
            <person name="Arachchi H.M."/>
            <person name="Berlin A.M."/>
            <person name="Chapman S.B."/>
            <person name="Gainer-Dewar J."/>
            <person name="Goldberg J."/>
            <person name="Griggs A."/>
            <person name="Gujja S."/>
            <person name="Hansen M."/>
            <person name="Howarth C."/>
            <person name="Imamovic A."/>
            <person name="Ireland A."/>
            <person name="Larimer J."/>
            <person name="McCowan C."/>
            <person name="Murphy C."/>
            <person name="Pearson M."/>
            <person name="Poon T.W."/>
            <person name="Priest M."/>
            <person name="Roberts A."/>
            <person name="Saif S."/>
            <person name="Shea T."/>
            <person name="Sisk P."/>
            <person name="Sykes S."/>
            <person name="Wortman J."/>
            <person name="Nusbaum C."/>
            <person name="Birren B."/>
        </authorList>
    </citation>
    <scope>NUCLEOTIDE SEQUENCE [LARGE SCALE GENOMIC DNA]</scope>
    <source>
        <strain evidence="1">ATCC 38817</strain>
    </source>
</reference>
<protein>
    <submittedName>
        <fullName evidence="1">Uncharacterized protein</fullName>
    </submittedName>
</protein>
<dbReference type="AlphaFoldDB" id="A0A058ZGS6"/>
<name>A0A058ZGS6_FONAL</name>
<sequence>MSPGWTGRRLPPLTTQRVRRRRISARHTRLLVAAEGLTERYGLLPDDIPPGFYGPGIFALDLVLSDGSGVIFRPEPALRHLLVLLQFPARPGEPHLAALARLLDALLVPEHLSQSLRDVSRRRHTLRALTSLPALPGILQELPSARESAPSGDTPFTRWPGLGRVTALSPDVDTFTIAAYGRLPVGLAGLGCGCPSEILLEVPVRVRVIPPGDNPFGGAAPQVRISCGRLCPLCGVFPADPEPISSSLTWGPSGGWGYRSSRGARRAWTARLPC</sequence>
<organism evidence="1">
    <name type="scientific">Fonticula alba</name>
    <name type="common">Slime mold</name>
    <dbReference type="NCBI Taxonomy" id="691883"/>
    <lineage>
        <taxon>Eukaryota</taxon>
        <taxon>Rotosphaerida</taxon>
        <taxon>Fonticulaceae</taxon>
        <taxon>Fonticula</taxon>
    </lineage>
</organism>
<proteinExistence type="predicted"/>
<dbReference type="EMBL" id="KB932201">
    <property type="protein sequence ID" value="KCV73138.1"/>
    <property type="molecule type" value="Genomic_DNA"/>
</dbReference>
<gene>
    <name evidence="1" type="ORF">H696_00686</name>
</gene>